<evidence type="ECO:0000256" key="5">
    <source>
        <dbReference type="ARBA" id="ARBA00023002"/>
    </source>
</evidence>
<dbReference type="GO" id="GO:0008115">
    <property type="term" value="F:sarcosine oxidase activity"/>
    <property type="evidence" value="ECO:0007669"/>
    <property type="project" value="TreeGrafter"/>
</dbReference>
<keyword evidence="3" id="KW-0285">Flavoprotein</keyword>
<comment type="similarity">
    <text evidence="2">Belongs to the MSOX/MTOX family.</text>
</comment>
<evidence type="ECO:0000256" key="2">
    <source>
        <dbReference type="ARBA" id="ARBA00010989"/>
    </source>
</evidence>
<evidence type="ECO:0000313" key="7">
    <source>
        <dbReference type="EMBL" id="KAK3096948.1"/>
    </source>
</evidence>
<dbReference type="EMBL" id="VSWD01000007">
    <property type="protein sequence ID" value="KAK3096948.1"/>
    <property type="molecule type" value="Genomic_DNA"/>
</dbReference>
<organism evidence="7 8">
    <name type="scientific">Pinctada imbricata</name>
    <name type="common">Atlantic pearl-oyster</name>
    <name type="synonym">Pinctada martensii</name>
    <dbReference type="NCBI Taxonomy" id="66713"/>
    <lineage>
        <taxon>Eukaryota</taxon>
        <taxon>Metazoa</taxon>
        <taxon>Spiralia</taxon>
        <taxon>Lophotrochozoa</taxon>
        <taxon>Mollusca</taxon>
        <taxon>Bivalvia</taxon>
        <taxon>Autobranchia</taxon>
        <taxon>Pteriomorphia</taxon>
        <taxon>Pterioida</taxon>
        <taxon>Pterioidea</taxon>
        <taxon>Pteriidae</taxon>
        <taxon>Pinctada</taxon>
    </lineage>
</organism>
<keyword evidence="5" id="KW-0560">Oxidoreductase</keyword>
<evidence type="ECO:0000256" key="3">
    <source>
        <dbReference type="ARBA" id="ARBA00022630"/>
    </source>
</evidence>
<dbReference type="InterPro" id="IPR036188">
    <property type="entry name" value="FAD/NAD-bd_sf"/>
</dbReference>
<protein>
    <recommendedName>
        <fullName evidence="6">FAD dependent oxidoreductase domain-containing protein</fullName>
    </recommendedName>
</protein>
<proteinExistence type="inferred from homology"/>
<evidence type="ECO:0000259" key="6">
    <source>
        <dbReference type="Pfam" id="PF01266"/>
    </source>
</evidence>
<dbReference type="InterPro" id="IPR045170">
    <property type="entry name" value="MTOX"/>
</dbReference>
<dbReference type="Pfam" id="PF01266">
    <property type="entry name" value="DAO"/>
    <property type="match status" value="1"/>
</dbReference>
<sequence>MYDLCIVGAGLIGSAAARHASLTQGRRICIIGPEDPEDYRNLPKERDIFGAHYDEGRITRRNDRDPIWSSLAEKSINRYRALEKDSGIHFYDEVGCMSVGEIGGDYLTPISENNERQGIKARKMDPKETKQEFPFLNFSTNDGAVYESEQAGYISPRKLVQAQLKVAKQNGCDVMRDVVKEVKRRVDRNNKCFMEVVTDRGRTISAEKVLLATGAFTTFRDLLGYGPQPDLDLCPLTVAKVEVSEQDAHKIKSMPSVIYKGRGGTGWTRDFPINDDQSVSFYMLPAVLYPDGKYYIKLGHFHGTITRRLHTAEEVGEWFRGKGDVDLVKSTADLICSVVKVERQSYHGDSCVVVETPTFRPYVDMIHGQLGVALGGNGYAAKSSDEIGRIAAKMVAENTWDTNIPRHVLCIKYKPVQSKL</sequence>
<gene>
    <name evidence="7" type="ORF">FSP39_005057</name>
</gene>
<evidence type="ECO:0000256" key="1">
    <source>
        <dbReference type="ARBA" id="ARBA00001974"/>
    </source>
</evidence>
<comment type="caution">
    <text evidence="7">The sequence shown here is derived from an EMBL/GenBank/DDBJ whole genome shotgun (WGS) entry which is preliminary data.</text>
</comment>
<dbReference type="Gene3D" id="3.30.9.10">
    <property type="entry name" value="D-Amino Acid Oxidase, subunit A, domain 2"/>
    <property type="match status" value="1"/>
</dbReference>
<feature type="domain" description="FAD dependent oxidoreductase" evidence="6">
    <location>
        <begin position="3"/>
        <end position="394"/>
    </location>
</feature>
<name>A0AA88YC16_PINIB</name>
<accession>A0AA88YC16</accession>
<dbReference type="SUPFAM" id="SSF51905">
    <property type="entry name" value="FAD/NAD(P)-binding domain"/>
    <property type="match status" value="1"/>
</dbReference>
<evidence type="ECO:0000256" key="4">
    <source>
        <dbReference type="ARBA" id="ARBA00022827"/>
    </source>
</evidence>
<dbReference type="GO" id="GO:0050660">
    <property type="term" value="F:flavin adenine dinucleotide binding"/>
    <property type="evidence" value="ECO:0007669"/>
    <property type="project" value="InterPro"/>
</dbReference>
<keyword evidence="4" id="KW-0274">FAD</keyword>
<evidence type="ECO:0000313" key="8">
    <source>
        <dbReference type="Proteomes" id="UP001186944"/>
    </source>
</evidence>
<comment type="cofactor">
    <cofactor evidence="1">
        <name>FAD</name>
        <dbReference type="ChEBI" id="CHEBI:57692"/>
    </cofactor>
</comment>
<reference evidence="7" key="1">
    <citation type="submission" date="2019-08" db="EMBL/GenBank/DDBJ databases">
        <title>The improved chromosome-level genome for the pearl oyster Pinctada fucata martensii using PacBio sequencing and Hi-C.</title>
        <authorList>
            <person name="Zheng Z."/>
        </authorList>
    </citation>
    <scope>NUCLEOTIDE SEQUENCE</scope>
    <source>
        <strain evidence="7">ZZ-2019</strain>
        <tissue evidence="7">Adductor muscle</tissue>
    </source>
</reference>
<dbReference type="PANTHER" id="PTHR10961:SF10">
    <property type="entry name" value="FAD DEPENDENT OXIDOREDUCTASE DOMAIN-CONTAINING PROTEIN"/>
    <property type="match status" value="1"/>
</dbReference>
<dbReference type="AlphaFoldDB" id="A0AA88YC16"/>
<dbReference type="Gene3D" id="3.50.50.60">
    <property type="entry name" value="FAD/NAD(P)-binding domain"/>
    <property type="match status" value="1"/>
</dbReference>
<keyword evidence="8" id="KW-1185">Reference proteome</keyword>
<dbReference type="InterPro" id="IPR006076">
    <property type="entry name" value="FAD-dep_OxRdtase"/>
</dbReference>
<dbReference type="Proteomes" id="UP001186944">
    <property type="component" value="Unassembled WGS sequence"/>
</dbReference>
<dbReference type="PANTHER" id="PTHR10961">
    <property type="entry name" value="PEROXISOMAL SARCOSINE OXIDASE"/>
    <property type="match status" value="1"/>
</dbReference>